<dbReference type="PANTHER" id="PTHR31094:SF2">
    <property type="entry name" value="RIKEN CDNA 2310061I04 GENE"/>
    <property type="match status" value="1"/>
</dbReference>
<feature type="compositionally biased region" description="Low complexity" evidence="1">
    <location>
        <begin position="124"/>
        <end position="135"/>
    </location>
</feature>
<accession>A0A388KKT3</accession>
<evidence type="ECO:0000313" key="3">
    <source>
        <dbReference type="Proteomes" id="UP000265515"/>
    </source>
</evidence>
<dbReference type="EMBL" id="BFEA01000134">
    <property type="protein sequence ID" value="GBG70655.1"/>
    <property type="molecule type" value="Genomic_DNA"/>
</dbReference>
<keyword evidence="3" id="KW-1185">Reference proteome</keyword>
<feature type="compositionally biased region" description="Acidic residues" evidence="1">
    <location>
        <begin position="307"/>
        <end position="320"/>
    </location>
</feature>
<feature type="region of interest" description="Disordered" evidence="1">
    <location>
        <begin position="262"/>
        <end position="379"/>
    </location>
</feature>
<reference evidence="2 3" key="1">
    <citation type="journal article" date="2018" name="Cell">
        <title>The Chara Genome: Secondary Complexity and Implications for Plant Terrestrialization.</title>
        <authorList>
            <person name="Nishiyama T."/>
            <person name="Sakayama H."/>
            <person name="Vries J.D."/>
            <person name="Buschmann H."/>
            <person name="Saint-Marcoux D."/>
            <person name="Ullrich K.K."/>
            <person name="Haas F.B."/>
            <person name="Vanderstraeten L."/>
            <person name="Becker D."/>
            <person name="Lang D."/>
            <person name="Vosolsobe S."/>
            <person name="Rombauts S."/>
            <person name="Wilhelmsson P.K.I."/>
            <person name="Janitza P."/>
            <person name="Kern R."/>
            <person name="Heyl A."/>
            <person name="Rumpler F."/>
            <person name="Villalobos L.I.A.C."/>
            <person name="Clay J.M."/>
            <person name="Skokan R."/>
            <person name="Toyoda A."/>
            <person name="Suzuki Y."/>
            <person name="Kagoshima H."/>
            <person name="Schijlen E."/>
            <person name="Tajeshwar N."/>
            <person name="Catarino B."/>
            <person name="Hetherington A.J."/>
            <person name="Saltykova A."/>
            <person name="Bonnot C."/>
            <person name="Breuninger H."/>
            <person name="Symeonidi A."/>
            <person name="Radhakrishnan G.V."/>
            <person name="Van Nieuwerburgh F."/>
            <person name="Deforce D."/>
            <person name="Chang C."/>
            <person name="Karol K.G."/>
            <person name="Hedrich R."/>
            <person name="Ulvskov P."/>
            <person name="Glockner G."/>
            <person name="Delwiche C.F."/>
            <person name="Petrasek J."/>
            <person name="Van de Peer Y."/>
            <person name="Friml J."/>
            <person name="Beilby M."/>
            <person name="Dolan L."/>
            <person name="Kohara Y."/>
            <person name="Sugano S."/>
            <person name="Fujiyama A."/>
            <person name="Delaux P.-M."/>
            <person name="Quint M."/>
            <person name="TheiBen G."/>
            <person name="Hagemann M."/>
            <person name="Harholt J."/>
            <person name="Dunand C."/>
            <person name="Zachgo S."/>
            <person name="Langdale J."/>
            <person name="Maumus F."/>
            <person name="Straeten D.V.D."/>
            <person name="Gould S.B."/>
            <person name="Rensing S.A."/>
        </authorList>
    </citation>
    <scope>NUCLEOTIDE SEQUENCE [LARGE SCALE GENOMIC DNA]</scope>
    <source>
        <strain evidence="2 3">S276</strain>
    </source>
</reference>
<organism evidence="2 3">
    <name type="scientific">Chara braunii</name>
    <name type="common">Braun's stonewort</name>
    <dbReference type="NCBI Taxonomy" id="69332"/>
    <lineage>
        <taxon>Eukaryota</taxon>
        <taxon>Viridiplantae</taxon>
        <taxon>Streptophyta</taxon>
        <taxon>Charophyceae</taxon>
        <taxon>Charales</taxon>
        <taxon>Characeae</taxon>
        <taxon>Chara</taxon>
    </lineage>
</organism>
<dbReference type="PANTHER" id="PTHR31094">
    <property type="entry name" value="RIKEN CDNA 2310061I04 GENE"/>
    <property type="match status" value="1"/>
</dbReference>
<evidence type="ECO:0000313" key="2">
    <source>
        <dbReference type="EMBL" id="GBG70655.1"/>
    </source>
</evidence>
<feature type="compositionally biased region" description="Low complexity" evidence="1">
    <location>
        <begin position="333"/>
        <end position="361"/>
    </location>
</feature>
<dbReference type="OrthoDB" id="44820at2759"/>
<feature type="region of interest" description="Disordered" evidence="1">
    <location>
        <begin position="124"/>
        <end position="175"/>
    </location>
</feature>
<dbReference type="Gramene" id="GBG70655">
    <property type="protein sequence ID" value="GBG70655"/>
    <property type="gene ID" value="CBR_g7956"/>
</dbReference>
<feature type="region of interest" description="Disordered" evidence="1">
    <location>
        <begin position="199"/>
        <end position="226"/>
    </location>
</feature>
<protein>
    <submittedName>
        <fullName evidence="2">Uncharacterized protein</fullName>
    </submittedName>
</protein>
<gene>
    <name evidence="2" type="ORF">CBR_g7956</name>
</gene>
<comment type="caution">
    <text evidence="2">The sequence shown here is derived from an EMBL/GenBank/DDBJ whole genome shotgun (WGS) entry which is preliminary data.</text>
</comment>
<dbReference type="InterPro" id="IPR018790">
    <property type="entry name" value="DUF2358"/>
</dbReference>
<dbReference type="AlphaFoldDB" id="A0A388KKT3"/>
<sequence length="538" mass="58994">MACTAQAWLSAGGKANPALAAVDVPVGRGRGDLRSPSWSRVVVMRDRERLWRKSACAGATMMMPAQGRALWWKRSTRDGDAGKAARAMGQTRRQRRLWRKSAQNERCVDKIRTAAAAAPLCAAAAGGARGSSPRSRSPPIPPYRSVDSIAPRRRDSRIDVAIPRSRHTGMSSSSSFRVRLLVDPSTRVRPIPTVRSSSTWRLLNERGKRRQGAAGRKGNGGGSPSPTCALGWDSILLAGLSLMIEGRRRRRAPLLLSSSTTADDISKARQKVQSHAHATSSSSSPNPGSPSDDELPQEQHKKTDERREEDEGGEEEEDDEGKAAHHQEQQRASSSSSSSSLSPSPFSSVSSSSSSSSSLSSTADVDYLQTGSTPNPVSDGRLQRVITTLSKDFPAVYSRELDWSVYSKDVIFVDPVVSLKGLLQHQGMYIVLRAMAWAWFQPGSAVFEIEEIKEVDPHAKTQSPFAHREYTDTLHPKRAIGMTWRTRGKTRWGTVADFSGDDVFRVGANGLIISHESSWNEDPAVVWREVFLGEERRR</sequence>
<proteinExistence type="predicted"/>
<dbReference type="Proteomes" id="UP000265515">
    <property type="component" value="Unassembled WGS sequence"/>
</dbReference>
<name>A0A388KKT3_CHABU</name>
<feature type="compositionally biased region" description="Basic and acidic residues" evidence="1">
    <location>
        <begin position="297"/>
        <end position="306"/>
    </location>
</feature>
<feature type="compositionally biased region" description="Low complexity" evidence="1">
    <location>
        <begin position="280"/>
        <end position="290"/>
    </location>
</feature>
<dbReference type="Pfam" id="PF10184">
    <property type="entry name" value="DUF2358"/>
    <property type="match status" value="1"/>
</dbReference>
<evidence type="ECO:0000256" key="1">
    <source>
        <dbReference type="SAM" id="MobiDB-lite"/>
    </source>
</evidence>